<sequence length="80" mass="8763">DFTSTSSIDISTANLPDDNDQSICSIQAIIIELIVIAFIVIVAPIAIGIVFNRIKSSRSTNQSSNRFVLSRTYNSKKDSK</sequence>
<name>A0A821SBI9_9BILA</name>
<gene>
    <name evidence="4" type="ORF">QYT958_LOCUS42202</name>
    <name evidence="3" type="ORF">UJA718_LOCUS43557</name>
</gene>
<organism evidence="3 5">
    <name type="scientific">Rotaria socialis</name>
    <dbReference type="NCBI Taxonomy" id="392032"/>
    <lineage>
        <taxon>Eukaryota</taxon>
        <taxon>Metazoa</taxon>
        <taxon>Spiralia</taxon>
        <taxon>Gnathifera</taxon>
        <taxon>Rotifera</taxon>
        <taxon>Eurotatoria</taxon>
        <taxon>Bdelloidea</taxon>
        <taxon>Philodinida</taxon>
        <taxon>Philodinidae</taxon>
        <taxon>Rotaria</taxon>
    </lineage>
</organism>
<evidence type="ECO:0000313" key="3">
    <source>
        <dbReference type="EMBL" id="CAF4853241.1"/>
    </source>
</evidence>
<dbReference type="AlphaFoldDB" id="A0A821SBI9"/>
<protein>
    <submittedName>
        <fullName evidence="3">Uncharacterized protein</fullName>
    </submittedName>
</protein>
<comment type="caution">
    <text evidence="3">The sequence shown here is derived from an EMBL/GenBank/DDBJ whole genome shotgun (WGS) entry which is preliminary data.</text>
</comment>
<feature type="transmembrane region" description="Helical" evidence="2">
    <location>
        <begin position="26"/>
        <end position="51"/>
    </location>
</feature>
<dbReference type="EMBL" id="CAJOBR010052160">
    <property type="protein sequence ID" value="CAF5053426.1"/>
    <property type="molecule type" value="Genomic_DNA"/>
</dbReference>
<keyword evidence="5" id="KW-1185">Reference proteome</keyword>
<evidence type="ECO:0000313" key="4">
    <source>
        <dbReference type="EMBL" id="CAF5053426.1"/>
    </source>
</evidence>
<evidence type="ECO:0000256" key="1">
    <source>
        <dbReference type="SAM" id="MobiDB-lite"/>
    </source>
</evidence>
<feature type="compositionally biased region" description="Low complexity" evidence="1">
    <location>
        <begin position="1"/>
        <end position="12"/>
    </location>
</feature>
<dbReference type="Proteomes" id="UP000663873">
    <property type="component" value="Unassembled WGS sequence"/>
</dbReference>
<dbReference type="EMBL" id="CAJOBP010061595">
    <property type="protein sequence ID" value="CAF4853241.1"/>
    <property type="molecule type" value="Genomic_DNA"/>
</dbReference>
<accession>A0A821SBI9</accession>
<feature type="region of interest" description="Disordered" evidence="1">
    <location>
        <begin position="1"/>
        <end position="20"/>
    </location>
</feature>
<keyword evidence="2" id="KW-1133">Transmembrane helix</keyword>
<reference evidence="3" key="1">
    <citation type="submission" date="2021-02" db="EMBL/GenBank/DDBJ databases">
        <authorList>
            <person name="Nowell W R."/>
        </authorList>
    </citation>
    <scope>NUCLEOTIDE SEQUENCE</scope>
</reference>
<proteinExistence type="predicted"/>
<evidence type="ECO:0000256" key="2">
    <source>
        <dbReference type="SAM" id="Phobius"/>
    </source>
</evidence>
<feature type="non-terminal residue" evidence="3">
    <location>
        <position position="1"/>
    </location>
</feature>
<keyword evidence="2" id="KW-0812">Transmembrane</keyword>
<evidence type="ECO:0000313" key="5">
    <source>
        <dbReference type="Proteomes" id="UP000663873"/>
    </source>
</evidence>
<dbReference type="Proteomes" id="UP000663848">
    <property type="component" value="Unassembled WGS sequence"/>
</dbReference>
<keyword evidence="2" id="KW-0472">Membrane</keyword>